<dbReference type="SUPFAM" id="SSF47769">
    <property type="entry name" value="SAM/Pointed domain"/>
    <property type="match status" value="1"/>
</dbReference>
<evidence type="ECO:0000256" key="1">
    <source>
        <dbReference type="ARBA" id="ARBA00022679"/>
    </source>
</evidence>
<dbReference type="PANTHER" id="PTHR11255:SF30">
    <property type="entry name" value="DIACYLGLYCEROL KINASE DELTA"/>
    <property type="match status" value="1"/>
</dbReference>
<dbReference type="SMART" id="SM00454">
    <property type="entry name" value="SAM"/>
    <property type="match status" value="1"/>
</dbReference>
<protein>
    <recommendedName>
        <fullName evidence="6">SAM domain-containing protein</fullName>
    </recommendedName>
</protein>
<comment type="caution">
    <text evidence="7">The sequence shown here is derived from an EMBL/GenBank/DDBJ whole genome shotgun (WGS) entry which is preliminary data.</text>
</comment>
<feature type="domain" description="SAM" evidence="6">
    <location>
        <begin position="375"/>
        <end position="425"/>
    </location>
</feature>
<name>A0ABQ7T321_PHRPL</name>
<evidence type="ECO:0000256" key="3">
    <source>
        <dbReference type="ARBA" id="ARBA00022777"/>
    </source>
</evidence>
<dbReference type="EMBL" id="JAIPUX010001880">
    <property type="protein sequence ID" value="KAH0623882.1"/>
    <property type="molecule type" value="Genomic_DNA"/>
</dbReference>
<dbReference type="PANTHER" id="PTHR11255">
    <property type="entry name" value="DIACYLGLYCEROL KINASE"/>
    <property type="match status" value="1"/>
</dbReference>
<dbReference type="Pfam" id="PF22944">
    <property type="entry name" value="DGKD_4H"/>
    <property type="match status" value="1"/>
</dbReference>
<dbReference type="Pfam" id="PF07647">
    <property type="entry name" value="SAM_2"/>
    <property type="match status" value="1"/>
</dbReference>
<dbReference type="SUPFAM" id="SSF111331">
    <property type="entry name" value="NAD kinase/diacylglycerol kinase-like"/>
    <property type="match status" value="1"/>
</dbReference>
<evidence type="ECO:0000259" key="6">
    <source>
        <dbReference type="PROSITE" id="PS50105"/>
    </source>
</evidence>
<dbReference type="InterPro" id="IPR037607">
    <property type="entry name" value="DGK"/>
</dbReference>
<feature type="transmembrane region" description="Helical" evidence="5">
    <location>
        <begin position="342"/>
        <end position="361"/>
    </location>
</feature>
<keyword evidence="5" id="KW-1133">Transmembrane helix</keyword>
<keyword evidence="5" id="KW-0472">Membrane</keyword>
<dbReference type="Pfam" id="PF00609">
    <property type="entry name" value="DAGK_acc"/>
    <property type="match status" value="1"/>
</dbReference>
<keyword evidence="5" id="KW-0812">Transmembrane</keyword>
<dbReference type="Proteomes" id="UP000826234">
    <property type="component" value="Unassembled WGS sequence"/>
</dbReference>
<evidence type="ECO:0000313" key="7">
    <source>
        <dbReference type="EMBL" id="KAH0623882.1"/>
    </source>
</evidence>
<organism evidence="7 8">
    <name type="scientific">Phrynosoma platyrhinos</name>
    <name type="common">Desert horned lizard</name>
    <dbReference type="NCBI Taxonomy" id="52577"/>
    <lineage>
        <taxon>Eukaryota</taxon>
        <taxon>Metazoa</taxon>
        <taxon>Chordata</taxon>
        <taxon>Craniata</taxon>
        <taxon>Vertebrata</taxon>
        <taxon>Euteleostomi</taxon>
        <taxon>Lepidosauria</taxon>
        <taxon>Squamata</taxon>
        <taxon>Bifurcata</taxon>
        <taxon>Unidentata</taxon>
        <taxon>Episquamata</taxon>
        <taxon>Toxicofera</taxon>
        <taxon>Iguania</taxon>
        <taxon>Phrynosomatidae</taxon>
        <taxon>Phrynosomatinae</taxon>
        <taxon>Phrynosoma</taxon>
    </lineage>
</organism>
<keyword evidence="4" id="KW-0067">ATP-binding</keyword>
<reference evidence="7 8" key="1">
    <citation type="journal article" date="2022" name="Gigascience">
        <title>A chromosome-level genome assembly and annotation of the desert horned lizard, Phrynosoma platyrhinos, provides insight into chromosomal rearrangements among reptiles.</title>
        <authorList>
            <person name="Koochekian N."/>
            <person name="Ascanio A."/>
            <person name="Farleigh K."/>
            <person name="Card D.C."/>
            <person name="Schield D.R."/>
            <person name="Castoe T.A."/>
            <person name="Jezkova T."/>
        </authorList>
    </citation>
    <scope>NUCLEOTIDE SEQUENCE [LARGE SCALE GENOMIC DNA]</scope>
    <source>
        <strain evidence="7">NK-2021</strain>
    </source>
</reference>
<dbReference type="InterPro" id="IPR000756">
    <property type="entry name" value="Diacylglycerol_kin_accessory"/>
</dbReference>
<dbReference type="Gene3D" id="2.60.200.40">
    <property type="match status" value="1"/>
</dbReference>
<dbReference type="InterPro" id="IPR013761">
    <property type="entry name" value="SAM/pointed_sf"/>
</dbReference>
<dbReference type="SMART" id="SM00045">
    <property type="entry name" value="DAGKa"/>
    <property type="match status" value="1"/>
</dbReference>
<dbReference type="InterPro" id="IPR016064">
    <property type="entry name" value="NAD/diacylglycerol_kinase_sf"/>
</dbReference>
<dbReference type="Gene3D" id="1.10.150.50">
    <property type="entry name" value="Transcription Factor, Ets-1"/>
    <property type="match status" value="1"/>
</dbReference>
<evidence type="ECO:0000313" key="8">
    <source>
        <dbReference type="Proteomes" id="UP000826234"/>
    </source>
</evidence>
<evidence type="ECO:0000256" key="2">
    <source>
        <dbReference type="ARBA" id="ARBA00022741"/>
    </source>
</evidence>
<keyword evidence="3" id="KW-0418">Kinase</keyword>
<proteinExistence type="predicted"/>
<dbReference type="InterPro" id="IPR054474">
    <property type="entry name" value="DGKD_4H"/>
</dbReference>
<keyword evidence="8" id="KW-1185">Reference proteome</keyword>
<sequence length="466" mass="53167">MQYKIICIFCSVMGVQSLYPVFRESLFSISLAMLEAPTFGEALKKMMQLEPKENKNGNYMLGQMTFTAPSFDDKILEVVAVFGSMQMAVSRVINLQHHRIAQCRTVKIAILGDEGVPVQVDGEAWIQPPGYIWIVHKNRAQTLTRDRAFENTLKSWEDKQKCELARPPSFSLHPEIISEEESIHINHFCRAAGALIHSIREIAQSYQDLEQELAHAVNASSKSMDKVYAKSKSTEGLNCNLVVEMVNNVKALHSETELLLAGKMALQLDPPQKEQLLAALTETDLHMRKLADIPWIWQLMEPSDEENQMLEYSKRSRSGKFRLVTKFKKDKNNKNKETRSSLGLPVVLTFFFLPFLWAVGIQHTPAFPSLTVHLWGTEEVAAWLEHLSLCEYKDIFIRHDVRGSELLHLERRDLKSNTCDLAYLGPRSDQSGPHEENITWDQGTEQEYSCQRGLTSVFRACIYHSP</sequence>
<evidence type="ECO:0000256" key="4">
    <source>
        <dbReference type="ARBA" id="ARBA00022840"/>
    </source>
</evidence>
<dbReference type="InterPro" id="IPR001660">
    <property type="entry name" value="SAM"/>
</dbReference>
<keyword evidence="2" id="KW-0547">Nucleotide-binding</keyword>
<keyword evidence="1" id="KW-0808">Transferase</keyword>
<evidence type="ECO:0000256" key="5">
    <source>
        <dbReference type="SAM" id="Phobius"/>
    </source>
</evidence>
<accession>A0ABQ7T321</accession>
<gene>
    <name evidence="7" type="ORF">JD844_007067</name>
</gene>
<dbReference type="PROSITE" id="PS50105">
    <property type="entry name" value="SAM_DOMAIN"/>
    <property type="match status" value="1"/>
</dbReference>